<sequence>MSVELLMKGADNYTSLAEVAAAAEMESPEATPALVISFSIGVSVTATAAMGC</sequence>
<dbReference type="EMBL" id="BLAE01000047">
    <property type="protein sequence ID" value="GES13546.1"/>
    <property type="molecule type" value="Genomic_DNA"/>
</dbReference>
<evidence type="ECO:0000313" key="2">
    <source>
        <dbReference type="Proteomes" id="UP000331127"/>
    </source>
</evidence>
<keyword evidence="2" id="KW-1185">Reference proteome</keyword>
<name>A0A5M3WYQ0_9ACTN</name>
<reference evidence="1 2" key="1">
    <citation type="submission" date="2019-10" db="EMBL/GenBank/DDBJ databases">
        <title>Whole genome shotgun sequence of Acrocarpospora macrocephala NBRC 16266.</title>
        <authorList>
            <person name="Ichikawa N."/>
            <person name="Kimura A."/>
            <person name="Kitahashi Y."/>
            <person name="Komaki H."/>
            <person name="Oguchi A."/>
        </authorList>
    </citation>
    <scope>NUCLEOTIDE SEQUENCE [LARGE SCALE GENOMIC DNA]</scope>
    <source>
        <strain evidence="1 2">NBRC 16266</strain>
    </source>
</reference>
<dbReference type="Proteomes" id="UP000331127">
    <property type="component" value="Unassembled WGS sequence"/>
</dbReference>
<dbReference type="NCBIfam" id="NF038146">
    <property type="entry name" value="LxmA_leader"/>
    <property type="match status" value="1"/>
</dbReference>
<organism evidence="1 2">
    <name type="scientific">Acrocarpospora macrocephala</name>
    <dbReference type="NCBI Taxonomy" id="150177"/>
    <lineage>
        <taxon>Bacteria</taxon>
        <taxon>Bacillati</taxon>
        <taxon>Actinomycetota</taxon>
        <taxon>Actinomycetes</taxon>
        <taxon>Streptosporangiales</taxon>
        <taxon>Streptosporangiaceae</taxon>
        <taxon>Acrocarpospora</taxon>
    </lineage>
</organism>
<dbReference type="AlphaFoldDB" id="A0A5M3WYQ0"/>
<gene>
    <name evidence="1" type="ORF">Amac_071430</name>
</gene>
<dbReference type="RefSeq" id="WP_170322816.1">
    <property type="nucleotide sequence ID" value="NZ_BAAAHL010000058.1"/>
</dbReference>
<dbReference type="InterPro" id="IPR049906">
    <property type="entry name" value="LxmA-like_leader"/>
</dbReference>
<accession>A0A5M3WYQ0</accession>
<proteinExistence type="predicted"/>
<comment type="caution">
    <text evidence="1">The sequence shown here is derived from an EMBL/GenBank/DDBJ whole genome shotgun (WGS) entry which is preliminary data.</text>
</comment>
<evidence type="ECO:0000313" key="1">
    <source>
        <dbReference type="EMBL" id="GES13546.1"/>
    </source>
</evidence>
<protein>
    <submittedName>
        <fullName evidence="1">Uncharacterized protein</fullName>
    </submittedName>
</protein>